<keyword evidence="4" id="KW-0949">S-adenosyl-L-methionine</keyword>
<dbReference type="PANTHER" id="PTHR42933:SF3">
    <property type="entry name" value="TYPE I RESTRICTION ENZYME MJAVIII METHYLASE SUBUNIT"/>
    <property type="match status" value="1"/>
</dbReference>
<keyword evidence="2 8" id="KW-0489">Methyltransferase</keyword>
<evidence type="ECO:0000313" key="10">
    <source>
        <dbReference type="EMBL" id="CAM11655.1"/>
    </source>
</evidence>
<evidence type="ECO:0000256" key="4">
    <source>
        <dbReference type="ARBA" id="ARBA00022691"/>
    </source>
</evidence>
<dbReference type="SUPFAM" id="SSF53335">
    <property type="entry name" value="S-adenosyl-L-methionine-dependent methyltransferases"/>
    <property type="match status" value="1"/>
</dbReference>
<dbReference type="InterPro" id="IPR029063">
    <property type="entry name" value="SAM-dependent_MTases_sf"/>
</dbReference>
<evidence type="ECO:0000256" key="3">
    <source>
        <dbReference type="ARBA" id="ARBA00022679"/>
    </source>
</evidence>
<dbReference type="PANTHER" id="PTHR42933">
    <property type="entry name" value="SLR6095 PROTEIN"/>
    <property type="match status" value="1"/>
</dbReference>
<dbReference type="GO" id="GO:0008170">
    <property type="term" value="F:N-methyltransferase activity"/>
    <property type="evidence" value="ECO:0007669"/>
    <property type="project" value="InterPro"/>
</dbReference>
<reference evidence="8 12" key="1">
    <citation type="journal article" date="2008" name="J. Bacteriol.">
        <title>Comparative genome analysis of 'Candidatus Phytoplasma australiense' (subgroup tuf-Australia I; rp-A) and 'Ca. Phytoplasma asteris' strains OY-M and AY-WB.</title>
        <authorList>
            <person name="Tran-Nguyen L.T."/>
            <person name="Kube M."/>
            <person name="Schneider B."/>
            <person name="Reinhardt R."/>
            <person name="Gibb K.S."/>
        </authorList>
    </citation>
    <scope>NUCLEOTIDE SEQUENCE [LARGE SCALE GENOMIC DNA]</scope>
</reference>
<dbReference type="InterPro" id="IPR051537">
    <property type="entry name" value="DNA_Adenine_Mtase"/>
</dbReference>
<proteinExistence type="predicted"/>
<feature type="domain" description="DNA methylase adenine-specific" evidence="7">
    <location>
        <begin position="67"/>
        <end position="221"/>
    </location>
</feature>
<comment type="catalytic activity">
    <reaction evidence="6">
        <text>a 2'-deoxyadenosine in DNA + S-adenosyl-L-methionine = an N(6)-methyl-2'-deoxyadenosine in DNA + S-adenosyl-L-homocysteine + H(+)</text>
        <dbReference type="Rhea" id="RHEA:15197"/>
        <dbReference type="Rhea" id="RHEA-COMP:12418"/>
        <dbReference type="Rhea" id="RHEA-COMP:12419"/>
        <dbReference type="ChEBI" id="CHEBI:15378"/>
        <dbReference type="ChEBI" id="CHEBI:57856"/>
        <dbReference type="ChEBI" id="CHEBI:59789"/>
        <dbReference type="ChEBI" id="CHEBI:90615"/>
        <dbReference type="ChEBI" id="CHEBI:90616"/>
        <dbReference type="EC" id="2.1.1.72"/>
    </reaction>
</comment>
<keyword evidence="5" id="KW-0680">Restriction system</keyword>
<evidence type="ECO:0000313" key="8">
    <source>
        <dbReference type="EMBL" id="CAM11404.1"/>
    </source>
</evidence>
<dbReference type="InterPro" id="IPR003356">
    <property type="entry name" value="DNA_methylase_A-5"/>
</dbReference>
<dbReference type="EMBL" id="AM422018">
    <property type="protein sequence ID" value="CAM11404.1"/>
    <property type="molecule type" value="Genomic_DNA"/>
</dbReference>
<dbReference type="PRINTS" id="PR00507">
    <property type="entry name" value="N12N6MTFRASE"/>
</dbReference>
<dbReference type="GO" id="GO:0032259">
    <property type="term" value="P:methylation"/>
    <property type="evidence" value="ECO:0007669"/>
    <property type="project" value="UniProtKB-KW"/>
</dbReference>
<dbReference type="PROSITE" id="PS00092">
    <property type="entry name" value="N6_MTASE"/>
    <property type="match status" value="1"/>
</dbReference>
<dbReference type="EC" id="2.1.1.72" evidence="1"/>
<dbReference type="KEGG" id="pal:PA0069"/>
<dbReference type="AlphaFoldDB" id="B1V8S6"/>
<dbReference type="GO" id="GO:0009307">
    <property type="term" value="P:DNA restriction-modification system"/>
    <property type="evidence" value="ECO:0007669"/>
    <property type="project" value="UniProtKB-KW"/>
</dbReference>
<gene>
    <name evidence="8" type="ordered locus">PA0069</name>
    <name evidence="9" type="ordered locus">PA0231</name>
    <name evidence="10" type="ordered locus">PA0320</name>
    <name evidence="11" type="ordered locus">PA0803</name>
</gene>
<dbReference type="Proteomes" id="UP000008323">
    <property type="component" value="Chromosome"/>
</dbReference>
<dbReference type="KEGG" id="pal:PA0231"/>
<dbReference type="GO" id="GO:0009007">
    <property type="term" value="F:site-specific DNA-methyltransferase (adenine-specific) activity"/>
    <property type="evidence" value="ECO:0007669"/>
    <property type="project" value="UniProtKB-EC"/>
</dbReference>
<dbReference type="InterPro" id="IPR002052">
    <property type="entry name" value="DNA_methylase_N6_adenine_CS"/>
</dbReference>
<evidence type="ECO:0000259" key="7">
    <source>
        <dbReference type="Pfam" id="PF02384"/>
    </source>
</evidence>
<dbReference type="EMBL" id="AM422018">
    <property type="protein sequence ID" value="CAM12137.1"/>
    <property type="molecule type" value="Genomic_DNA"/>
</dbReference>
<evidence type="ECO:0000256" key="1">
    <source>
        <dbReference type="ARBA" id="ARBA00011900"/>
    </source>
</evidence>
<dbReference type="EMBL" id="AM422018">
    <property type="protein sequence ID" value="CAM11655.1"/>
    <property type="molecule type" value="Genomic_DNA"/>
</dbReference>
<dbReference type="KEGG" id="pal:PA0803"/>
<sequence length="225" mass="26293">MYRVDRNNFFKNEKKATIYTPSWVSQFLYNILSPQIQRGLILDPCVGEGSLLLPWQQKGFDVLGVDIEKTTFPNLIHNNFLELTQKDLNTQKISLVITNPPFNLDFKTKNYVKEKYGGRPLLPELWLSKIIELFGKDIPIVLFTPYGFRLNQSLNSKRLQKFLNQEYPEISSIISLPKDVFENVVFHSEILIFNVNHLKPHYFCGIATNQNDYLFINSSNWFIPK</sequence>
<keyword evidence="3 8" id="KW-0808">Transferase</keyword>
<dbReference type="Pfam" id="PF02384">
    <property type="entry name" value="N6_Mtase"/>
    <property type="match status" value="2"/>
</dbReference>
<evidence type="ECO:0000313" key="9">
    <source>
        <dbReference type="EMBL" id="CAM11566.1"/>
    </source>
</evidence>
<feature type="domain" description="DNA methylase adenine-specific" evidence="7">
    <location>
        <begin position="9"/>
        <end position="55"/>
    </location>
</feature>
<accession>B1V8S6</accession>
<evidence type="ECO:0000313" key="12">
    <source>
        <dbReference type="Proteomes" id="UP000008323"/>
    </source>
</evidence>
<dbReference type="GO" id="GO:0003677">
    <property type="term" value="F:DNA binding"/>
    <property type="evidence" value="ECO:0007669"/>
    <property type="project" value="InterPro"/>
</dbReference>
<protein>
    <recommendedName>
        <fullName evidence="1">site-specific DNA-methyltransferase (adenine-specific)</fullName>
        <ecNumber evidence="1">2.1.1.72</ecNumber>
    </recommendedName>
</protein>
<dbReference type="Gene3D" id="3.40.50.150">
    <property type="entry name" value="Vaccinia Virus protein VP39"/>
    <property type="match status" value="1"/>
</dbReference>
<evidence type="ECO:0000313" key="11">
    <source>
        <dbReference type="EMBL" id="CAM12137.1"/>
    </source>
</evidence>
<name>B1V8S6_PHYAS</name>
<dbReference type="STRING" id="59748.PA0069"/>
<evidence type="ECO:0000256" key="6">
    <source>
        <dbReference type="ARBA" id="ARBA00047942"/>
    </source>
</evidence>
<evidence type="ECO:0000256" key="2">
    <source>
        <dbReference type="ARBA" id="ARBA00022603"/>
    </source>
</evidence>
<evidence type="ECO:0000256" key="5">
    <source>
        <dbReference type="ARBA" id="ARBA00022747"/>
    </source>
</evidence>
<dbReference type="KEGG" id="pal:PA0320"/>
<dbReference type="EMBL" id="AM422018">
    <property type="protein sequence ID" value="CAM11566.1"/>
    <property type="molecule type" value="Genomic_DNA"/>
</dbReference>
<dbReference type="eggNOG" id="COG0286">
    <property type="taxonomic scope" value="Bacteria"/>
</dbReference>
<organism evidence="8 12">
    <name type="scientific">Phytoplasma australiense</name>
    <dbReference type="NCBI Taxonomy" id="59748"/>
    <lineage>
        <taxon>Bacteria</taxon>
        <taxon>Bacillati</taxon>
        <taxon>Mycoplasmatota</taxon>
        <taxon>Mollicutes</taxon>
        <taxon>Acholeplasmatales</taxon>
        <taxon>Acholeplasmataceae</taxon>
        <taxon>Candidatus Phytoplasma</taxon>
        <taxon>16SrXII (Stolbur group)</taxon>
    </lineage>
</organism>